<dbReference type="SUPFAM" id="SSF52540">
    <property type="entry name" value="P-loop containing nucleoside triphosphate hydrolases"/>
    <property type="match status" value="1"/>
</dbReference>
<dbReference type="PANTHER" id="PTHR43297:SF2">
    <property type="entry name" value="DIPEPTIDE TRANSPORT ATP-BINDING PROTEIN DPPD"/>
    <property type="match status" value="1"/>
</dbReference>
<organism evidence="9 10">
    <name type="scientific">Devosia salina</name>
    <dbReference type="NCBI Taxonomy" id="2860336"/>
    <lineage>
        <taxon>Bacteria</taxon>
        <taxon>Pseudomonadati</taxon>
        <taxon>Pseudomonadota</taxon>
        <taxon>Alphaproteobacteria</taxon>
        <taxon>Hyphomicrobiales</taxon>
        <taxon>Devosiaceae</taxon>
        <taxon>Devosia</taxon>
    </lineage>
</organism>
<dbReference type="Gene3D" id="3.40.50.300">
    <property type="entry name" value="P-loop containing nucleotide triphosphate hydrolases"/>
    <property type="match status" value="1"/>
</dbReference>
<evidence type="ECO:0000256" key="2">
    <source>
        <dbReference type="ARBA" id="ARBA00005417"/>
    </source>
</evidence>
<protein>
    <submittedName>
        <fullName evidence="9">ABC transporter ATP-binding protein</fullName>
    </submittedName>
</protein>
<dbReference type="SMART" id="SM00382">
    <property type="entry name" value="AAA"/>
    <property type="match status" value="1"/>
</dbReference>
<keyword evidence="6 9" id="KW-0067">ATP-binding</keyword>
<dbReference type="InterPro" id="IPR013563">
    <property type="entry name" value="Oligopep_ABC_C"/>
</dbReference>
<keyword evidence="3" id="KW-0813">Transport</keyword>
<accession>A0ABX8W9T2</accession>
<keyword evidence="7" id="KW-0472">Membrane</keyword>
<evidence type="ECO:0000259" key="8">
    <source>
        <dbReference type="PROSITE" id="PS50893"/>
    </source>
</evidence>
<dbReference type="Pfam" id="PF08352">
    <property type="entry name" value="oligo_HPY"/>
    <property type="match status" value="1"/>
</dbReference>
<dbReference type="EMBL" id="CP080590">
    <property type="protein sequence ID" value="QYO75198.1"/>
    <property type="molecule type" value="Genomic_DNA"/>
</dbReference>
<reference evidence="9 10" key="1">
    <citation type="submission" date="2021-08" db="EMBL/GenBank/DDBJ databases">
        <title>Devosia salina sp. nov., isolated from the South China Sea sediment.</title>
        <authorList>
            <person name="Zhou Z."/>
        </authorList>
    </citation>
    <scope>NUCLEOTIDE SEQUENCE [LARGE SCALE GENOMIC DNA]</scope>
    <source>
        <strain evidence="9 10">SCS-3</strain>
    </source>
</reference>
<dbReference type="Pfam" id="PF00005">
    <property type="entry name" value="ABC_tran"/>
    <property type="match status" value="1"/>
</dbReference>
<dbReference type="InterPro" id="IPR017871">
    <property type="entry name" value="ABC_transporter-like_CS"/>
</dbReference>
<evidence type="ECO:0000256" key="6">
    <source>
        <dbReference type="ARBA" id="ARBA00022840"/>
    </source>
</evidence>
<gene>
    <name evidence="9" type="ORF">K1X15_11070</name>
</gene>
<comment type="subcellular location">
    <subcellularLocation>
        <location evidence="1">Cell inner membrane</location>
        <topology evidence="1">Peripheral membrane protein</topology>
    </subcellularLocation>
</comment>
<dbReference type="GO" id="GO:0005524">
    <property type="term" value="F:ATP binding"/>
    <property type="evidence" value="ECO:0007669"/>
    <property type="project" value="UniProtKB-KW"/>
</dbReference>
<evidence type="ECO:0000256" key="7">
    <source>
        <dbReference type="ARBA" id="ARBA00023136"/>
    </source>
</evidence>
<comment type="similarity">
    <text evidence="2">Belongs to the ABC transporter superfamily.</text>
</comment>
<keyword evidence="4" id="KW-1003">Cell membrane</keyword>
<evidence type="ECO:0000256" key="4">
    <source>
        <dbReference type="ARBA" id="ARBA00022475"/>
    </source>
</evidence>
<evidence type="ECO:0000256" key="1">
    <source>
        <dbReference type="ARBA" id="ARBA00004417"/>
    </source>
</evidence>
<name>A0ABX8W9T2_9HYPH</name>
<evidence type="ECO:0000313" key="9">
    <source>
        <dbReference type="EMBL" id="QYO75198.1"/>
    </source>
</evidence>
<proteinExistence type="inferred from homology"/>
<dbReference type="RefSeq" id="WP_220303662.1">
    <property type="nucleotide sequence ID" value="NZ_CP080590.1"/>
</dbReference>
<evidence type="ECO:0000313" key="10">
    <source>
        <dbReference type="Proteomes" id="UP000825799"/>
    </source>
</evidence>
<dbReference type="PROSITE" id="PS50893">
    <property type="entry name" value="ABC_TRANSPORTER_2"/>
    <property type="match status" value="1"/>
</dbReference>
<dbReference type="PANTHER" id="PTHR43297">
    <property type="entry name" value="OLIGOPEPTIDE TRANSPORT ATP-BINDING PROTEIN APPD"/>
    <property type="match status" value="1"/>
</dbReference>
<feature type="domain" description="ABC transporter" evidence="8">
    <location>
        <begin position="6"/>
        <end position="257"/>
    </location>
</feature>
<keyword evidence="5" id="KW-0547">Nucleotide-binding</keyword>
<dbReference type="Proteomes" id="UP000825799">
    <property type="component" value="Chromosome"/>
</dbReference>
<dbReference type="NCBIfam" id="TIGR01727">
    <property type="entry name" value="oligo_HPY"/>
    <property type="match status" value="1"/>
</dbReference>
<keyword evidence="10" id="KW-1185">Reference proteome</keyword>
<dbReference type="CDD" id="cd03257">
    <property type="entry name" value="ABC_NikE_OppD_transporters"/>
    <property type="match status" value="1"/>
</dbReference>
<dbReference type="InterPro" id="IPR027417">
    <property type="entry name" value="P-loop_NTPase"/>
</dbReference>
<dbReference type="InterPro" id="IPR050388">
    <property type="entry name" value="ABC_Ni/Peptide_Import"/>
</dbReference>
<dbReference type="InterPro" id="IPR003439">
    <property type="entry name" value="ABC_transporter-like_ATP-bd"/>
</dbReference>
<evidence type="ECO:0000256" key="3">
    <source>
        <dbReference type="ARBA" id="ARBA00022448"/>
    </source>
</evidence>
<dbReference type="InterPro" id="IPR003593">
    <property type="entry name" value="AAA+_ATPase"/>
</dbReference>
<sequence>MNKPLLSIKDLSVEFGSPQNPIRVVDSVGFEIEMGGAVGLVGESGSGKSITSLSILRLIPEPPGRIVSGSIAFEGQDLLKLPKSRMPAIRGRDIAMIFQEPMSSLNPVMTIGDQIEEAIKLHERLDPRTRREKAIEMLGLVGIPDPASRMGAYPHQFSGGMRQRVMIAMALACNPKLLIADEPTTALDVTIQAQVLELMKSIRNKTNSAVLLISHDLGVIAEVCDRVVVMYAGRVVEDADVNSIFADPRHPYTQGLLRSIPRLNDDRARLYQIAGSVPPAGSVRQGCPFYARCEVRQVRCQQEMPPMFDMSVNHKAACWVAGENAQ</sequence>
<dbReference type="PROSITE" id="PS00211">
    <property type="entry name" value="ABC_TRANSPORTER_1"/>
    <property type="match status" value="1"/>
</dbReference>
<evidence type="ECO:0000256" key="5">
    <source>
        <dbReference type="ARBA" id="ARBA00022741"/>
    </source>
</evidence>